<sequence length="246" mass="29332">MKKILTFEDILNSNNFLKLQNTFKSYDDKCGRVDNYFKAPQIDDFNIVFGGINTETGKNVRVEEFFYKDYLIEKVKSIYDLYLSDFNRNYKKLKLSNGNISLYYRQKKEELISYFESLDSSTYLPIVIKESIEFQLSLCLEKIQDISLKDELFLGDKLNFKVIRQDVLVLFYLLREKGHIKWHSNSELKVILENNFMSYDLQKKKYVNFKVGRSVFSDFKNGTRPINQSIERLKKIFLEDNFFDIT</sequence>
<evidence type="ECO:0000313" key="1">
    <source>
        <dbReference type="EMBL" id="WYW56505.1"/>
    </source>
</evidence>
<dbReference type="RefSeq" id="WP_340934367.1">
    <property type="nucleotide sequence ID" value="NZ_CP150496.1"/>
</dbReference>
<reference evidence="1 2" key="1">
    <citation type="submission" date="2024-03" db="EMBL/GenBank/DDBJ databases">
        <authorList>
            <person name="Cao K."/>
        </authorList>
    </citation>
    <scope>NUCLEOTIDE SEQUENCE [LARGE SCALE GENOMIC DNA]</scope>
    <source>
        <strain evidence="1 2">MCCC 1K00696</strain>
    </source>
</reference>
<accession>A0ABZ2TTN6</accession>
<keyword evidence="2" id="KW-1185">Reference proteome</keyword>
<protein>
    <submittedName>
        <fullName evidence="1">Uncharacterized protein</fullName>
    </submittedName>
</protein>
<evidence type="ECO:0000313" key="2">
    <source>
        <dbReference type="Proteomes" id="UP001491088"/>
    </source>
</evidence>
<dbReference type="Proteomes" id="UP001491088">
    <property type="component" value="Chromosome"/>
</dbReference>
<dbReference type="EMBL" id="CP150496">
    <property type="protein sequence ID" value="WYW56505.1"/>
    <property type="molecule type" value="Genomic_DNA"/>
</dbReference>
<name>A0ABZ2TTN6_9FLAO</name>
<gene>
    <name evidence="1" type="ORF">WG950_04405</name>
</gene>
<proteinExistence type="predicted"/>
<organism evidence="1 2">
    <name type="scientific">Polaribacter marinaquae</name>
    <dbReference type="NCBI Taxonomy" id="1642819"/>
    <lineage>
        <taxon>Bacteria</taxon>
        <taxon>Pseudomonadati</taxon>
        <taxon>Bacteroidota</taxon>
        <taxon>Flavobacteriia</taxon>
        <taxon>Flavobacteriales</taxon>
        <taxon>Flavobacteriaceae</taxon>
    </lineage>
</organism>